<evidence type="ECO:0000256" key="10">
    <source>
        <dbReference type="ARBA" id="ARBA00023014"/>
    </source>
</evidence>
<dbReference type="OrthoDB" id="267079at2759"/>
<dbReference type="PANTHER" id="PTHR11472">
    <property type="entry name" value="DNA REPAIR DEAD HELICASE RAD3/XP-D SUBFAMILY MEMBER"/>
    <property type="match status" value="1"/>
</dbReference>
<dbReference type="GO" id="GO:0046872">
    <property type="term" value="F:metal ion binding"/>
    <property type="evidence" value="ECO:0007669"/>
    <property type="project" value="UniProtKB-KW"/>
</dbReference>
<keyword evidence="11" id="KW-0413">Isomerase</keyword>
<dbReference type="NCBIfam" id="TIGR00604">
    <property type="entry name" value="rad3"/>
    <property type="match status" value="1"/>
</dbReference>
<keyword evidence="10" id="KW-0411">Iron-sulfur</keyword>
<dbReference type="PANTHER" id="PTHR11472:SF41">
    <property type="entry name" value="ATP-DEPENDENT DNA HELICASE DDX11-RELATED"/>
    <property type="match status" value="1"/>
</dbReference>
<proteinExistence type="inferred from homology"/>
<dbReference type="SUPFAM" id="SSF52540">
    <property type="entry name" value="P-loop containing nucleoside triphosphate hydrolases"/>
    <property type="match status" value="1"/>
</dbReference>
<dbReference type="Pfam" id="PF06733">
    <property type="entry name" value="DEAD_2"/>
    <property type="match status" value="1"/>
</dbReference>
<keyword evidence="4" id="KW-0479">Metal-binding</keyword>
<dbReference type="InterPro" id="IPR045028">
    <property type="entry name" value="DinG/Rad3-like"/>
</dbReference>
<dbReference type="GO" id="GO:0006139">
    <property type="term" value="P:nucleobase-containing compound metabolic process"/>
    <property type="evidence" value="ECO:0007669"/>
    <property type="project" value="InterPro"/>
</dbReference>
<dbReference type="OMA" id="QTHQFRD"/>
<dbReference type="AlphaFoldDB" id="E2A2U0"/>
<dbReference type="InterPro" id="IPR010614">
    <property type="entry name" value="RAD3-like_helicase_DEAD"/>
</dbReference>
<dbReference type="EMBL" id="GL436214">
    <property type="protein sequence ID" value="EFN72247.1"/>
    <property type="molecule type" value="Genomic_DNA"/>
</dbReference>
<accession>E2A2U0</accession>
<dbReference type="GO" id="GO:0016818">
    <property type="term" value="F:hydrolase activity, acting on acid anhydrides, in phosphorus-containing anhydrides"/>
    <property type="evidence" value="ECO:0007669"/>
    <property type="project" value="InterPro"/>
</dbReference>
<evidence type="ECO:0000313" key="15">
    <source>
        <dbReference type="Proteomes" id="UP000000311"/>
    </source>
</evidence>
<keyword evidence="8" id="KW-0067">ATP-binding</keyword>
<name>E2A2U0_CAMFO</name>
<dbReference type="PROSITE" id="PS51193">
    <property type="entry name" value="HELICASE_ATP_BIND_2"/>
    <property type="match status" value="1"/>
</dbReference>
<evidence type="ECO:0000256" key="12">
    <source>
        <dbReference type="ARBA" id="ARBA00023242"/>
    </source>
</evidence>
<dbReference type="InterPro" id="IPR014013">
    <property type="entry name" value="Helic_SF1/SF2_ATP-bd_DinG/Rad3"/>
</dbReference>
<keyword evidence="6" id="KW-0378">Hydrolase</keyword>
<evidence type="ECO:0000256" key="9">
    <source>
        <dbReference type="ARBA" id="ARBA00023004"/>
    </source>
</evidence>
<dbReference type="GO" id="GO:0003678">
    <property type="term" value="F:DNA helicase activity"/>
    <property type="evidence" value="ECO:0007669"/>
    <property type="project" value="InterPro"/>
</dbReference>
<reference evidence="14 15" key="1">
    <citation type="journal article" date="2010" name="Science">
        <title>Genomic comparison of the ants Camponotus floridanus and Harpegnathos saltator.</title>
        <authorList>
            <person name="Bonasio R."/>
            <person name="Zhang G."/>
            <person name="Ye C."/>
            <person name="Mutti N.S."/>
            <person name="Fang X."/>
            <person name="Qin N."/>
            <person name="Donahue G."/>
            <person name="Yang P."/>
            <person name="Li Q."/>
            <person name="Li C."/>
            <person name="Zhang P."/>
            <person name="Huang Z."/>
            <person name="Berger S.L."/>
            <person name="Reinberg D."/>
            <person name="Wang J."/>
            <person name="Liebig J."/>
        </authorList>
    </citation>
    <scope>NUCLEOTIDE SEQUENCE [LARGE SCALE GENOMIC DNA]</scope>
    <source>
        <strain evidence="15">C129</strain>
    </source>
</reference>
<evidence type="ECO:0000256" key="11">
    <source>
        <dbReference type="ARBA" id="ARBA00023235"/>
    </source>
</evidence>
<comment type="subcellular location">
    <subcellularLocation>
        <location evidence="2">Nucleus</location>
    </subcellularLocation>
</comment>
<dbReference type="InterPro" id="IPR027417">
    <property type="entry name" value="P-loop_NTPase"/>
</dbReference>
<comment type="cofactor">
    <cofactor evidence="1">
        <name>[4Fe-4S] cluster</name>
        <dbReference type="ChEBI" id="CHEBI:49883"/>
    </cofactor>
</comment>
<evidence type="ECO:0000256" key="7">
    <source>
        <dbReference type="ARBA" id="ARBA00022806"/>
    </source>
</evidence>
<keyword evidence="9" id="KW-0408">Iron</keyword>
<dbReference type="Proteomes" id="UP000000311">
    <property type="component" value="Unassembled WGS sequence"/>
</dbReference>
<dbReference type="GO" id="GO:0003677">
    <property type="term" value="F:DNA binding"/>
    <property type="evidence" value="ECO:0007669"/>
    <property type="project" value="InterPro"/>
</dbReference>
<dbReference type="InterPro" id="IPR006555">
    <property type="entry name" value="ATP-dep_Helicase_C"/>
</dbReference>
<keyword evidence="7 14" id="KW-0347">Helicase</keyword>
<protein>
    <submittedName>
        <fullName evidence="14">Probable ATP-dependent RNA helicase DDX12</fullName>
    </submittedName>
</protein>
<dbReference type="CDD" id="cd18788">
    <property type="entry name" value="SF2_C_XPD"/>
    <property type="match status" value="1"/>
</dbReference>
<evidence type="ECO:0000256" key="3">
    <source>
        <dbReference type="ARBA" id="ARBA00008435"/>
    </source>
</evidence>
<evidence type="ECO:0000259" key="13">
    <source>
        <dbReference type="PROSITE" id="PS51193"/>
    </source>
</evidence>
<dbReference type="GO" id="GO:0005524">
    <property type="term" value="F:ATP binding"/>
    <property type="evidence" value="ECO:0007669"/>
    <property type="project" value="UniProtKB-KW"/>
</dbReference>
<evidence type="ECO:0000256" key="1">
    <source>
        <dbReference type="ARBA" id="ARBA00001966"/>
    </source>
</evidence>
<dbReference type="FunCoup" id="E2A2U0">
    <property type="interactions" value="1448"/>
</dbReference>
<dbReference type="STRING" id="104421.E2A2U0"/>
<dbReference type="GO" id="GO:0005634">
    <property type="term" value="C:nucleus"/>
    <property type="evidence" value="ECO:0007669"/>
    <property type="project" value="UniProtKB-SubCell"/>
</dbReference>
<dbReference type="SMART" id="SM00488">
    <property type="entry name" value="DEXDc2"/>
    <property type="match status" value="1"/>
</dbReference>
<dbReference type="Gene3D" id="3.40.50.300">
    <property type="entry name" value="P-loop containing nucleotide triphosphate hydrolases"/>
    <property type="match status" value="3"/>
</dbReference>
<dbReference type="InterPro" id="IPR013020">
    <property type="entry name" value="Rad3/Chl1-like"/>
</dbReference>
<gene>
    <name evidence="14" type="ORF">EAG_04137</name>
</gene>
<evidence type="ECO:0000256" key="6">
    <source>
        <dbReference type="ARBA" id="ARBA00022801"/>
    </source>
</evidence>
<dbReference type="GO" id="GO:0051536">
    <property type="term" value="F:iron-sulfur cluster binding"/>
    <property type="evidence" value="ECO:0007669"/>
    <property type="project" value="UniProtKB-KW"/>
</dbReference>
<evidence type="ECO:0000313" key="14">
    <source>
        <dbReference type="EMBL" id="EFN72247.1"/>
    </source>
</evidence>
<feature type="domain" description="Helicase ATP-binding" evidence="13">
    <location>
        <begin position="3"/>
        <end position="406"/>
    </location>
</feature>
<evidence type="ECO:0000256" key="5">
    <source>
        <dbReference type="ARBA" id="ARBA00022741"/>
    </source>
</evidence>
<dbReference type="GO" id="GO:0034085">
    <property type="term" value="P:establishment of sister chromatid cohesion"/>
    <property type="evidence" value="ECO:0007669"/>
    <property type="project" value="TreeGrafter"/>
</dbReference>
<dbReference type="InParanoid" id="E2A2U0"/>
<comment type="similarity">
    <text evidence="3">Belongs to the DEAD box helicase family. DEAH subfamily. DDX11/CHL1 sub-subfamily.</text>
</comment>
<keyword evidence="15" id="KW-1185">Reference proteome</keyword>
<sequence length="861" mass="97867">MEPPQEFPFPFPAYQIQKQFMKELYNCLENGKLGLFESPTGTGKSLSLICGALKWLIDHEKWKKQELISIITEIDNKIKNYEKSSDDWFTVQTEQIELNKQREPLQAKLNALLEYEDERGKLKKLIESKMAVKTKTTRKIKQQSTTKFTESSKTKKEIDLDICDTERDLILEDALSNSESSEEEDKEEPLFKNTKIFFCSRTHSQLTQFVHELKRSPYSQDISVVPLSSRQNYCINKSVKRLKHINLINETCLQLQRKKTTVKKEKDLKKLKTSSGCPFVPGDQKLLMAEVLTNIKDIEEIAQKGQENDTCPYYGSRKSLQSGQLILVPYNSILHKSTRDSLGIDLKGNVLIIDEAHNLLDAIEGMHSSVITGRNLLHCYSQLLQYQKRFESLFSAKSVLYLSQLSFCLKKLLTLFGATTKSHPSDEINKSVTPKLYKIEEFELLTEIDTVNIFKLLEFVKTSKLIHKLQGFVEQYGNSIKIHEQKIKKSGITEFLDSIKNKNTSSLGTSNTADISDNNEEQTSNPLMVILNFLECLKSRCIDGRICILPAATIGQGIIKFLLLNPATHFHDIVRDARSVVLAGGTMEPMSEFIDQLFLMAGAMPDRIMTFSCDHVIPKENIISNVVIRGPTGIEFEFNFHNRQDTKLLDELGRVLLNLCNIVPAGIVAFFPSYSYEDIVFKHLDKSGIASKISIKKRIYREPKLASQVNVILDQYANFIKNPQPPCNGSLLFSVVGGKLSEGLNFSDDLGRCIIVVGLPYSNIKSPELQEKMKYLNEHVKSDAGSNFYENSCMKAVNQCIGRSVRHINDYSTVVLLDKRYRHKVKVLPQWIQRSVTVNDSFGPVIGNIAKFFSAKRIKTV</sequence>
<evidence type="ECO:0000256" key="8">
    <source>
        <dbReference type="ARBA" id="ARBA00022840"/>
    </source>
</evidence>
<dbReference type="KEGG" id="cfo:105247828"/>
<dbReference type="InterPro" id="IPR006554">
    <property type="entry name" value="Helicase-like_DEXD_c2"/>
</dbReference>
<keyword evidence="12" id="KW-0539">Nucleus</keyword>
<keyword evidence="5" id="KW-0547">Nucleotide-binding</keyword>
<evidence type="ECO:0000256" key="4">
    <source>
        <dbReference type="ARBA" id="ARBA00022723"/>
    </source>
</evidence>
<dbReference type="Pfam" id="PF13307">
    <property type="entry name" value="Helicase_C_2"/>
    <property type="match status" value="1"/>
</dbReference>
<evidence type="ECO:0000256" key="2">
    <source>
        <dbReference type="ARBA" id="ARBA00004123"/>
    </source>
</evidence>
<organism evidence="15">
    <name type="scientific">Camponotus floridanus</name>
    <name type="common">Florida carpenter ant</name>
    <dbReference type="NCBI Taxonomy" id="104421"/>
    <lineage>
        <taxon>Eukaryota</taxon>
        <taxon>Metazoa</taxon>
        <taxon>Ecdysozoa</taxon>
        <taxon>Arthropoda</taxon>
        <taxon>Hexapoda</taxon>
        <taxon>Insecta</taxon>
        <taxon>Pterygota</taxon>
        <taxon>Neoptera</taxon>
        <taxon>Endopterygota</taxon>
        <taxon>Hymenoptera</taxon>
        <taxon>Apocrita</taxon>
        <taxon>Aculeata</taxon>
        <taxon>Formicoidea</taxon>
        <taxon>Formicidae</taxon>
        <taxon>Formicinae</taxon>
        <taxon>Camponotus</taxon>
    </lineage>
</organism>
<dbReference type="SMART" id="SM00491">
    <property type="entry name" value="HELICc2"/>
    <property type="match status" value="1"/>
</dbReference>